<evidence type="ECO:0000256" key="4">
    <source>
        <dbReference type="ARBA" id="ARBA00022519"/>
    </source>
</evidence>
<feature type="transmembrane region" description="Helical" evidence="8">
    <location>
        <begin position="400"/>
        <end position="421"/>
    </location>
</feature>
<feature type="transmembrane region" description="Helical" evidence="8">
    <location>
        <begin position="48"/>
        <end position="71"/>
    </location>
</feature>
<proteinExistence type="inferred from homology"/>
<dbReference type="InterPro" id="IPR051800">
    <property type="entry name" value="PqiA-PqiB_transport"/>
</dbReference>
<evidence type="ECO:0000256" key="1">
    <source>
        <dbReference type="ARBA" id="ARBA00004429"/>
    </source>
</evidence>
<feature type="transmembrane region" description="Helical" evidence="8">
    <location>
        <begin position="372"/>
        <end position="394"/>
    </location>
</feature>
<feature type="transmembrane region" description="Helical" evidence="8">
    <location>
        <begin position="170"/>
        <end position="189"/>
    </location>
</feature>
<keyword evidence="10" id="KW-1185">Reference proteome</keyword>
<evidence type="ECO:0000256" key="7">
    <source>
        <dbReference type="ARBA" id="ARBA00023136"/>
    </source>
</evidence>
<evidence type="ECO:0000256" key="2">
    <source>
        <dbReference type="ARBA" id="ARBA00007555"/>
    </source>
</evidence>
<evidence type="ECO:0000313" key="10">
    <source>
        <dbReference type="Proteomes" id="UP000194151"/>
    </source>
</evidence>
<dbReference type="Proteomes" id="UP000194151">
    <property type="component" value="Chromosome"/>
</dbReference>
<dbReference type="InterPro" id="IPR005219">
    <property type="entry name" value="PqiA-like_proteobact"/>
</dbReference>
<feature type="transmembrane region" description="Helical" evidence="8">
    <location>
        <begin position="323"/>
        <end position="351"/>
    </location>
</feature>
<feature type="transmembrane region" description="Helical" evidence="8">
    <location>
        <begin position="278"/>
        <end position="303"/>
    </location>
</feature>
<evidence type="ECO:0000256" key="5">
    <source>
        <dbReference type="ARBA" id="ARBA00022692"/>
    </source>
</evidence>
<keyword evidence="4" id="KW-0997">Cell inner membrane</keyword>
<keyword evidence="3" id="KW-1003">Cell membrane</keyword>
<feature type="transmembrane region" description="Helical" evidence="8">
    <location>
        <begin position="91"/>
        <end position="121"/>
    </location>
</feature>
<feature type="transmembrane region" description="Helical" evidence="8">
    <location>
        <begin position="142"/>
        <end position="164"/>
    </location>
</feature>
<comment type="similarity">
    <text evidence="2">Belongs to the PqiA family.</text>
</comment>
<gene>
    <name evidence="9" type="ORF">CAL12_22275</name>
</gene>
<reference evidence="9 10" key="1">
    <citation type="submission" date="2017-05" db="EMBL/GenBank/DDBJ databases">
        <title>Complete and WGS of Bordetella genogroups.</title>
        <authorList>
            <person name="Spilker T."/>
            <person name="LiPuma J."/>
        </authorList>
    </citation>
    <scope>NUCLEOTIDE SEQUENCE [LARGE SCALE GENOMIC DNA]</scope>
    <source>
        <strain evidence="9 10">AU19157</strain>
    </source>
</reference>
<evidence type="ECO:0000256" key="3">
    <source>
        <dbReference type="ARBA" id="ARBA00022475"/>
    </source>
</evidence>
<sequence length="435" mass="46725">MSSTGLASCHECDLLQRPSSPPPGGTARCRRCNAELYRNLPDSMDRSLAYALAALVFFAIANAFPILGLKVSGNIVQTTLFGAVRLLYLDGMWPIAALVLITTQLMPLVRILAVLYLLLPLRVRRVPPRPHLAFRILQSSRPWSMTEVLTLGILVALVKLVHLASVVPGIGLWTLGAAMVFIVAMALAFDPDDAWARIAAMRQAGRQDRPASGAGLVAAAAPAGETGVAAPTAAAAGLFVCHECGLLSRPSPGAHDGDCPRCGARVHFRKPASIARTWALLLAAIVLYVPANVLPVMYTSSLFGAQNDTIMSGVVYLWVSGSWPLAIIVFIASIAVPMLKILALGFLAVTVQFRWWRMPLRCTRIYRVLEVVGPWSMLDIYVIAILVALVQFSALATIKAGPAAIAFGAVVVLTMLAAHAFDPRLLWDRTENVHA</sequence>
<protein>
    <submittedName>
        <fullName evidence="9">Paraquat-inducible membrane protein A</fullName>
    </submittedName>
</protein>
<keyword evidence="6 8" id="KW-1133">Transmembrane helix</keyword>
<dbReference type="EMBL" id="CP021108">
    <property type="protein sequence ID" value="ARP83276.1"/>
    <property type="molecule type" value="Genomic_DNA"/>
</dbReference>
<dbReference type="InterPro" id="IPR007498">
    <property type="entry name" value="PqiA-like"/>
</dbReference>
<dbReference type="GO" id="GO:0005886">
    <property type="term" value="C:plasma membrane"/>
    <property type="evidence" value="ECO:0007669"/>
    <property type="project" value="UniProtKB-SubCell"/>
</dbReference>
<dbReference type="STRING" id="1416806.CAL12_22275"/>
<evidence type="ECO:0000256" key="6">
    <source>
        <dbReference type="ARBA" id="ARBA00022989"/>
    </source>
</evidence>
<dbReference type="PANTHER" id="PTHR30462:SF3">
    <property type="entry name" value="INTERMEMBRANE TRANSPORT PROTEIN PQIA"/>
    <property type="match status" value="1"/>
</dbReference>
<dbReference type="NCBIfam" id="TIGR00155">
    <property type="entry name" value="pqiA_fam"/>
    <property type="match status" value="1"/>
</dbReference>
<comment type="subcellular location">
    <subcellularLocation>
        <location evidence="1">Cell inner membrane</location>
        <topology evidence="1">Multi-pass membrane protein</topology>
    </subcellularLocation>
</comment>
<dbReference type="OrthoDB" id="9800207at2"/>
<keyword evidence="7 8" id="KW-0472">Membrane</keyword>
<dbReference type="AlphaFoldDB" id="A0A1W6YQ91"/>
<keyword evidence="5 8" id="KW-0812">Transmembrane</keyword>
<dbReference type="RefSeq" id="WP_086066614.1">
    <property type="nucleotide sequence ID" value="NZ_CP021108.1"/>
</dbReference>
<organism evidence="9 10">
    <name type="scientific">Bordetella genomosp. 8</name>
    <dbReference type="NCBI Taxonomy" id="1416806"/>
    <lineage>
        <taxon>Bacteria</taxon>
        <taxon>Pseudomonadati</taxon>
        <taxon>Pseudomonadota</taxon>
        <taxon>Betaproteobacteria</taxon>
        <taxon>Burkholderiales</taxon>
        <taxon>Alcaligenaceae</taxon>
        <taxon>Bordetella</taxon>
    </lineage>
</organism>
<dbReference type="PANTHER" id="PTHR30462">
    <property type="entry name" value="INTERMEMBRANE TRANSPORT PROTEIN PQIB-RELATED"/>
    <property type="match status" value="1"/>
</dbReference>
<evidence type="ECO:0000256" key="8">
    <source>
        <dbReference type="SAM" id="Phobius"/>
    </source>
</evidence>
<name>A0A1W6YQ91_9BORD</name>
<dbReference type="Pfam" id="PF04403">
    <property type="entry name" value="PqiA"/>
    <property type="match status" value="2"/>
</dbReference>
<accession>A0A1W6YQ91</accession>
<evidence type="ECO:0000313" key="9">
    <source>
        <dbReference type="EMBL" id="ARP83276.1"/>
    </source>
</evidence>
<dbReference type="KEGG" id="bgv:CAL12_22275"/>